<feature type="region of interest" description="Disordered" evidence="2">
    <location>
        <begin position="561"/>
        <end position="582"/>
    </location>
</feature>
<feature type="compositionally biased region" description="Polar residues" evidence="2">
    <location>
        <begin position="518"/>
        <end position="527"/>
    </location>
</feature>
<feature type="compositionally biased region" description="Basic and acidic residues" evidence="2">
    <location>
        <begin position="561"/>
        <end position="574"/>
    </location>
</feature>
<dbReference type="InterPro" id="IPR009061">
    <property type="entry name" value="DNA-bd_dom_put_sf"/>
</dbReference>
<feature type="region of interest" description="Disordered" evidence="2">
    <location>
        <begin position="368"/>
        <end position="533"/>
    </location>
</feature>
<dbReference type="SMART" id="SM01046">
    <property type="entry name" value="c-SKI_SMAD_bind"/>
    <property type="match status" value="1"/>
</dbReference>
<organism evidence="4 5">
    <name type="scientific">Mya arenaria</name>
    <name type="common">Soft-shell clam</name>
    <dbReference type="NCBI Taxonomy" id="6604"/>
    <lineage>
        <taxon>Eukaryota</taxon>
        <taxon>Metazoa</taxon>
        <taxon>Spiralia</taxon>
        <taxon>Lophotrochozoa</taxon>
        <taxon>Mollusca</taxon>
        <taxon>Bivalvia</taxon>
        <taxon>Autobranchia</taxon>
        <taxon>Heteroconchia</taxon>
        <taxon>Euheterodonta</taxon>
        <taxon>Imparidentia</taxon>
        <taxon>Neoheterodontei</taxon>
        <taxon>Myida</taxon>
        <taxon>Myoidea</taxon>
        <taxon>Myidae</taxon>
        <taxon>Mya</taxon>
    </lineage>
</organism>
<feature type="non-terminal residue" evidence="4">
    <location>
        <position position="1"/>
    </location>
</feature>
<comment type="similarity">
    <text evidence="1">Belongs to the SKI family.</text>
</comment>
<dbReference type="SUPFAM" id="SSF46955">
    <property type="entry name" value="Putative DNA-binding domain"/>
    <property type="match status" value="1"/>
</dbReference>
<dbReference type="InterPro" id="IPR003380">
    <property type="entry name" value="SKI/SNO/DAC"/>
</dbReference>
<name>A0ABY7DS09_MYAAR</name>
<dbReference type="Pfam" id="PF08782">
    <property type="entry name" value="c-SKI_SMAD_bind"/>
    <property type="match status" value="1"/>
</dbReference>
<evidence type="ECO:0000256" key="2">
    <source>
        <dbReference type="SAM" id="MobiDB-lite"/>
    </source>
</evidence>
<dbReference type="Pfam" id="PF02437">
    <property type="entry name" value="Ski_Sno_DHD"/>
    <property type="match status" value="1"/>
</dbReference>
<dbReference type="EMBL" id="CP111014">
    <property type="protein sequence ID" value="WAQ98878.1"/>
    <property type="molecule type" value="Genomic_DNA"/>
</dbReference>
<dbReference type="Gene3D" id="3.10.260.20">
    <property type="entry name" value="Ski"/>
    <property type="match status" value="1"/>
</dbReference>
<evidence type="ECO:0000259" key="3">
    <source>
        <dbReference type="SMART" id="SM01046"/>
    </source>
</evidence>
<feature type="domain" description="c-SKI SMAD4-binding" evidence="3">
    <location>
        <begin position="146"/>
        <end position="236"/>
    </location>
</feature>
<dbReference type="Gene3D" id="3.10.390.10">
    <property type="entry name" value="SAND domain-like"/>
    <property type="match status" value="1"/>
</dbReference>
<dbReference type="PANTHER" id="PTHR10005:SF26">
    <property type="entry name" value="CORL"/>
    <property type="match status" value="1"/>
</dbReference>
<dbReference type="InterPro" id="IPR010919">
    <property type="entry name" value="SAND-like_dom_sf"/>
</dbReference>
<evidence type="ECO:0000313" key="5">
    <source>
        <dbReference type="Proteomes" id="UP001164746"/>
    </source>
</evidence>
<feature type="compositionally biased region" description="Polar residues" evidence="2">
    <location>
        <begin position="473"/>
        <end position="487"/>
    </location>
</feature>
<feature type="compositionally biased region" description="Polar residues" evidence="2">
    <location>
        <begin position="368"/>
        <end position="389"/>
    </location>
</feature>
<reference evidence="4" key="1">
    <citation type="submission" date="2022-11" db="EMBL/GenBank/DDBJ databases">
        <title>Centuries of genome instability and evolution in soft-shell clam transmissible cancer (bioRxiv).</title>
        <authorList>
            <person name="Hart S.F.M."/>
            <person name="Yonemitsu M.A."/>
            <person name="Giersch R.M."/>
            <person name="Beal B.F."/>
            <person name="Arriagada G."/>
            <person name="Davis B.W."/>
            <person name="Ostrander E.A."/>
            <person name="Goff S.P."/>
            <person name="Metzger M.J."/>
        </authorList>
    </citation>
    <scope>NUCLEOTIDE SEQUENCE</scope>
    <source>
        <strain evidence="4">MELC-2E11</strain>
        <tissue evidence="4">Siphon/mantle</tissue>
    </source>
</reference>
<accession>A0ABY7DS09</accession>
<feature type="region of interest" description="Disordered" evidence="2">
    <location>
        <begin position="241"/>
        <end position="264"/>
    </location>
</feature>
<dbReference type="SUPFAM" id="SSF63763">
    <property type="entry name" value="SAND domain-like"/>
    <property type="match status" value="1"/>
</dbReference>
<dbReference type="InterPro" id="IPR023216">
    <property type="entry name" value="Tscrpt_reg_SKI_SnoN"/>
</dbReference>
<feature type="compositionally biased region" description="Acidic residues" evidence="2">
    <location>
        <begin position="446"/>
        <end position="462"/>
    </location>
</feature>
<keyword evidence="5" id="KW-1185">Reference proteome</keyword>
<feature type="compositionally biased region" description="Polar residues" evidence="2">
    <location>
        <begin position="497"/>
        <end position="507"/>
    </location>
</feature>
<dbReference type="PANTHER" id="PTHR10005">
    <property type="entry name" value="SKI ONCOGENE-RELATED"/>
    <property type="match status" value="1"/>
</dbReference>
<proteinExistence type="inferred from homology"/>
<evidence type="ECO:0000256" key="1">
    <source>
        <dbReference type="ARBA" id="ARBA00009513"/>
    </source>
</evidence>
<dbReference type="CDD" id="cd21080">
    <property type="entry name" value="DHD_Skor"/>
    <property type="match status" value="1"/>
</dbReference>
<dbReference type="Proteomes" id="UP001164746">
    <property type="component" value="Chromosome 3"/>
</dbReference>
<feature type="compositionally biased region" description="Basic and acidic residues" evidence="2">
    <location>
        <begin position="463"/>
        <end position="472"/>
    </location>
</feature>
<protein>
    <submittedName>
        <fullName evidence="4">SKR1B-like protein</fullName>
    </submittedName>
</protein>
<gene>
    <name evidence="4" type="ORF">MAR_023251</name>
</gene>
<sequence length="582" mass="66731">MDFDISAGKVVNADIRPDSSMHSTILKTPEQSPAYPYRQNTVSNVLLHGIPIVSLLIDGKERLCLAQISNTLLKQFSYNEIHNRRVALGITCVQCTPVQLEILRRAGAMPISSRRCGMITKREAERLVKSFLEDNRPPKLPENFFFEVIHKCGWGCKGKFEPSRYNSSRAKCIRCNVCNLYFSPNKFIFHFHRTPDAKYNHPDAANFNSWRRHLHLCNKEPDDVFHAWEDVKAMFNGGSRKRMVSSPGFPDSSPPMSPTEPKRPKQPIIEEHITTKPNFTPHYQPYPLFSMPGKNYTFNPMAAANPLSFHYPLTTKPDLGDETKQHMTFSPWRQPTDMFMPPYDLLWASQFSTRAGSMNGIRQNYINSSPVKDLSTTDNSLRQSPSEIHTSSEDEEGTYSLQCDGEHQGNHRPSAFRPVRKTYRSDNTQRDGSSPTYNVDKKNENEEQDIDVEKDVEEEETYEVERQEHDGHSTTNTSPEPTENDSTIECIEDPTGNDESAQNISTSDNEERKVKSPEITQAPTNNNEEPDHKELARLLQCEMDVRRQVESDIDRLRRSLEDRVSKEKSQRDDISVQLQVMK</sequence>
<dbReference type="InterPro" id="IPR014890">
    <property type="entry name" value="c-SKI_SMAD4-bd_dom"/>
</dbReference>
<dbReference type="InterPro" id="IPR037000">
    <property type="entry name" value="Ski_DNA-bd_sf"/>
</dbReference>
<evidence type="ECO:0000313" key="4">
    <source>
        <dbReference type="EMBL" id="WAQ98878.1"/>
    </source>
</evidence>